<evidence type="ECO:0000256" key="4">
    <source>
        <dbReference type="ARBA" id="ARBA00022737"/>
    </source>
</evidence>
<evidence type="ECO:0000256" key="5">
    <source>
        <dbReference type="ARBA" id="ARBA00038515"/>
    </source>
</evidence>
<protein>
    <recommendedName>
        <fullName evidence="7">Gnk2-homologous domain-containing protein</fullName>
    </recommendedName>
</protein>
<dbReference type="AlphaFoldDB" id="A0AAD9ZN69"/>
<evidence type="ECO:0000313" key="8">
    <source>
        <dbReference type="EMBL" id="KAK3184319.1"/>
    </source>
</evidence>
<dbReference type="CDD" id="cd23509">
    <property type="entry name" value="Gnk2-like"/>
    <property type="match status" value="1"/>
</dbReference>
<feature type="chain" id="PRO_5042109769" description="Gnk2-homologous domain-containing protein" evidence="6">
    <location>
        <begin position="27"/>
        <end position="118"/>
    </location>
</feature>
<comment type="caution">
    <text evidence="8">The sequence shown here is derived from an EMBL/GenBank/DDBJ whole genome shotgun (WGS) entry which is preliminary data.</text>
</comment>
<keyword evidence="9" id="KW-1185">Reference proteome</keyword>
<reference evidence="8" key="1">
    <citation type="journal article" date="2023" name="Plant J.">
        <title>Genome sequences and population genomics provide insights into the demographic history, inbreeding, and mutation load of two 'living fossil' tree species of Dipteronia.</title>
        <authorList>
            <person name="Feng Y."/>
            <person name="Comes H.P."/>
            <person name="Chen J."/>
            <person name="Zhu S."/>
            <person name="Lu R."/>
            <person name="Zhang X."/>
            <person name="Li P."/>
            <person name="Qiu J."/>
            <person name="Olsen K.M."/>
            <person name="Qiu Y."/>
        </authorList>
    </citation>
    <scope>NUCLEOTIDE SEQUENCE</scope>
    <source>
        <strain evidence="8">NBL</strain>
    </source>
</reference>
<dbReference type="Gene3D" id="3.30.430.20">
    <property type="entry name" value="Gnk2 domain, C-X8-C-X2-C motif"/>
    <property type="match status" value="1"/>
</dbReference>
<gene>
    <name evidence="8" type="ORF">Dsin_031605</name>
</gene>
<dbReference type="EMBL" id="JANJYJ010000010">
    <property type="protein sequence ID" value="KAK3184319.1"/>
    <property type="molecule type" value="Genomic_DNA"/>
</dbReference>
<dbReference type="Proteomes" id="UP001281410">
    <property type="component" value="Unassembled WGS sequence"/>
</dbReference>
<dbReference type="GO" id="GO:0005576">
    <property type="term" value="C:extracellular region"/>
    <property type="evidence" value="ECO:0007669"/>
    <property type="project" value="UniProtKB-SubCell"/>
</dbReference>
<sequence length="118" mass="12886">MSCSRVLSSSLYLLITLAFLLHAAFGASSPYLYHFCSRSENYTSNGPYESNLNKLTAYINYQAPPTSIENGALGKKPNQANGLAFCRGDVSSSNSKTYVVEASSEIRKRCPYNKAAII</sequence>
<proteinExistence type="inferred from homology"/>
<keyword evidence="4" id="KW-0677">Repeat</keyword>
<name>A0AAD9ZN69_9ROSI</name>
<feature type="domain" description="Gnk2-homologous" evidence="7">
    <location>
        <begin position="30"/>
        <end position="118"/>
    </location>
</feature>
<evidence type="ECO:0000256" key="3">
    <source>
        <dbReference type="ARBA" id="ARBA00022729"/>
    </source>
</evidence>
<dbReference type="InterPro" id="IPR050581">
    <property type="entry name" value="CRR_secretory_protein"/>
</dbReference>
<dbReference type="InterPro" id="IPR038408">
    <property type="entry name" value="GNK2_sf"/>
</dbReference>
<keyword evidence="2" id="KW-0964">Secreted</keyword>
<comment type="subcellular location">
    <subcellularLocation>
        <location evidence="1">Secreted</location>
    </subcellularLocation>
</comment>
<evidence type="ECO:0000256" key="1">
    <source>
        <dbReference type="ARBA" id="ARBA00004613"/>
    </source>
</evidence>
<feature type="signal peptide" evidence="6">
    <location>
        <begin position="1"/>
        <end position="26"/>
    </location>
</feature>
<organism evidence="8 9">
    <name type="scientific">Dipteronia sinensis</name>
    <dbReference type="NCBI Taxonomy" id="43782"/>
    <lineage>
        <taxon>Eukaryota</taxon>
        <taxon>Viridiplantae</taxon>
        <taxon>Streptophyta</taxon>
        <taxon>Embryophyta</taxon>
        <taxon>Tracheophyta</taxon>
        <taxon>Spermatophyta</taxon>
        <taxon>Magnoliopsida</taxon>
        <taxon>eudicotyledons</taxon>
        <taxon>Gunneridae</taxon>
        <taxon>Pentapetalae</taxon>
        <taxon>rosids</taxon>
        <taxon>malvids</taxon>
        <taxon>Sapindales</taxon>
        <taxon>Sapindaceae</taxon>
        <taxon>Hippocastanoideae</taxon>
        <taxon>Acereae</taxon>
        <taxon>Dipteronia</taxon>
    </lineage>
</organism>
<comment type="similarity">
    <text evidence="5">Belongs to the cysteine-rich repeat secretory protein family.</text>
</comment>
<evidence type="ECO:0000256" key="6">
    <source>
        <dbReference type="SAM" id="SignalP"/>
    </source>
</evidence>
<evidence type="ECO:0000256" key="2">
    <source>
        <dbReference type="ARBA" id="ARBA00022525"/>
    </source>
</evidence>
<dbReference type="PROSITE" id="PS51473">
    <property type="entry name" value="GNK2"/>
    <property type="match status" value="1"/>
</dbReference>
<accession>A0AAD9ZN69</accession>
<evidence type="ECO:0000259" key="7">
    <source>
        <dbReference type="PROSITE" id="PS51473"/>
    </source>
</evidence>
<evidence type="ECO:0000313" key="9">
    <source>
        <dbReference type="Proteomes" id="UP001281410"/>
    </source>
</evidence>
<dbReference type="PANTHER" id="PTHR32411">
    <property type="entry name" value="CYSTEINE-RICH REPEAT SECRETORY PROTEIN 38-RELATED"/>
    <property type="match status" value="1"/>
</dbReference>
<keyword evidence="3 6" id="KW-0732">Signal</keyword>
<dbReference type="InterPro" id="IPR002902">
    <property type="entry name" value="GNK2"/>
</dbReference>
<dbReference type="PANTHER" id="PTHR32411:SF43">
    <property type="entry name" value="CYSTEINE-RICH REPEAT SECRETORY PROTEIN 38"/>
    <property type="match status" value="1"/>
</dbReference>
<dbReference type="Pfam" id="PF01657">
    <property type="entry name" value="Stress-antifung"/>
    <property type="match status" value="1"/>
</dbReference>